<dbReference type="AlphaFoldDB" id="A0A917D1D9"/>
<gene>
    <name evidence="1" type="ORF">GCM10010912_58620</name>
</gene>
<proteinExistence type="predicted"/>
<reference evidence="1" key="1">
    <citation type="journal article" date="2014" name="Int. J. Syst. Evol. Microbiol.">
        <title>Complete genome sequence of Corynebacterium casei LMG S-19264T (=DSM 44701T), isolated from a smear-ripened cheese.</title>
        <authorList>
            <consortium name="US DOE Joint Genome Institute (JGI-PGF)"/>
            <person name="Walter F."/>
            <person name="Albersmeier A."/>
            <person name="Kalinowski J."/>
            <person name="Ruckert C."/>
        </authorList>
    </citation>
    <scope>NUCLEOTIDE SEQUENCE</scope>
    <source>
        <strain evidence="1">CGMCC 1.16134</strain>
    </source>
</reference>
<sequence length="54" mass="6169">MIDTMANYQLAIQNTKEAIKRAQAAGNTHEADFLTHRTLPRLEKLLGETRMLQD</sequence>
<protein>
    <submittedName>
        <fullName evidence="1">Uncharacterized protein</fullName>
    </submittedName>
</protein>
<dbReference type="RefSeq" id="WP_189031147.1">
    <property type="nucleotide sequence ID" value="NZ_BMKR01000040.1"/>
</dbReference>
<name>A0A917D1D9_9BACL</name>
<reference evidence="1" key="2">
    <citation type="submission" date="2020-09" db="EMBL/GenBank/DDBJ databases">
        <authorList>
            <person name="Sun Q."/>
            <person name="Zhou Y."/>
        </authorList>
    </citation>
    <scope>NUCLEOTIDE SEQUENCE</scope>
    <source>
        <strain evidence="1">CGMCC 1.16134</strain>
    </source>
</reference>
<keyword evidence="2" id="KW-1185">Reference proteome</keyword>
<evidence type="ECO:0000313" key="1">
    <source>
        <dbReference type="EMBL" id="GGG06289.1"/>
    </source>
</evidence>
<evidence type="ECO:0000313" key="2">
    <source>
        <dbReference type="Proteomes" id="UP000637643"/>
    </source>
</evidence>
<dbReference type="Proteomes" id="UP000637643">
    <property type="component" value="Unassembled WGS sequence"/>
</dbReference>
<comment type="caution">
    <text evidence="1">The sequence shown here is derived from an EMBL/GenBank/DDBJ whole genome shotgun (WGS) entry which is preliminary data.</text>
</comment>
<accession>A0A917D1D9</accession>
<dbReference type="EMBL" id="BMKR01000040">
    <property type="protein sequence ID" value="GGG06289.1"/>
    <property type="molecule type" value="Genomic_DNA"/>
</dbReference>
<organism evidence="1 2">
    <name type="scientific">Paenibacillus albidus</name>
    <dbReference type="NCBI Taxonomy" id="2041023"/>
    <lineage>
        <taxon>Bacteria</taxon>
        <taxon>Bacillati</taxon>
        <taxon>Bacillota</taxon>
        <taxon>Bacilli</taxon>
        <taxon>Bacillales</taxon>
        <taxon>Paenibacillaceae</taxon>
        <taxon>Paenibacillus</taxon>
    </lineage>
</organism>